<dbReference type="InterPro" id="IPR011701">
    <property type="entry name" value="MFS"/>
</dbReference>
<dbReference type="Pfam" id="PF07690">
    <property type="entry name" value="MFS_1"/>
    <property type="match status" value="1"/>
</dbReference>
<sequence length="431" mass="42736">MFTAFAAYRRLLARPGALAFTLSGLLARMAGSMSGVSAVALIAERRGSYALAGAVSAAGLAAVAVGMPLIGRLVDRHGQARVAVPAVLANAVPFAGLLLCTGFGAPDWTLFVCWAAASGIPNLGGMARARWAHLLRDDEAARHLANSLEQALDELCFMAGPVLAMLLCSTLFAEAGLLASGVLCTTGVLLFAAQRGTEPPVARPTPTPAGEPARPRGPAGGTAGLRVLLPAFLATGVVFGSTEVTTLAYADALGHRSAAGLLLALVAAGSCLSGLAFGLLRPRRSPVTRLLGGAAAMAGLLLLPLAAGLTGAGLWVLGAALFVAGSGTAPTMVSGMTLVQELSPAGRLNEGMAAAVSAILVGISAGSALGGAVAQHAAPGTGYWVPAGAATVALLTVGAGAHVLRRPRTVPVAEPGMHRPAVGAGAPTSRG</sequence>
<dbReference type="PANTHER" id="PTHR23542">
    <property type="match status" value="1"/>
</dbReference>
<feature type="region of interest" description="Disordered" evidence="1">
    <location>
        <begin position="198"/>
        <end position="217"/>
    </location>
</feature>
<evidence type="ECO:0000313" key="3">
    <source>
        <dbReference type="EMBL" id="MFC7179586.1"/>
    </source>
</evidence>
<keyword evidence="4" id="KW-1185">Reference proteome</keyword>
<feature type="transmembrane region" description="Helical" evidence="2">
    <location>
        <begin position="48"/>
        <end position="70"/>
    </location>
</feature>
<feature type="transmembrane region" description="Helical" evidence="2">
    <location>
        <begin position="313"/>
        <end position="339"/>
    </location>
</feature>
<feature type="transmembrane region" description="Helical" evidence="2">
    <location>
        <begin position="162"/>
        <end position="193"/>
    </location>
</feature>
<dbReference type="PANTHER" id="PTHR23542:SF1">
    <property type="entry name" value="MAJOR FACILITATOR SUPERFAMILY (MFS) PROFILE DOMAIN-CONTAINING PROTEIN"/>
    <property type="match status" value="1"/>
</dbReference>
<keyword evidence="2" id="KW-0472">Membrane</keyword>
<dbReference type="Proteomes" id="UP001596435">
    <property type="component" value="Unassembled WGS sequence"/>
</dbReference>
<comment type="caution">
    <text evidence="3">The sequence shown here is derived from an EMBL/GenBank/DDBJ whole genome shotgun (WGS) entry which is preliminary data.</text>
</comment>
<evidence type="ECO:0000256" key="1">
    <source>
        <dbReference type="SAM" id="MobiDB-lite"/>
    </source>
</evidence>
<evidence type="ECO:0000256" key="2">
    <source>
        <dbReference type="SAM" id="Phobius"/>
    </source>
</evidence>
<feature type="transmembrane region" description="Helical" evidence="2">
    <location>
        <begin position="261"/>
        <end position="280"/>
    </location>
</feature>
<feature type="transmembrane region" description="Helical" evidence="2">
    <location>
        <begin position="223"/>
        <end position="241"/>
    </location>
</feature>
<dbReference type="SUPFAM" id="SSF103473">
    <property type="entry name" value="MFS general substrate transporter"/>
    <property type="match status" value="1"/>
</dbReference>
<feature type="transmembrane region" description="Helical" evidence="2">
    <location>
        <begin position="351"/>
        <end position="377"/>
    </location>
</feature>
<accession>A0ABW2FQM6</accession>
<dbReference type="InterPro" id="IPR036259">
    <property type="entry name" value="MFS_trans_sf"/>
</dbReference>
<keyword evidence="2" id="KW-1133">Transmembrane helix</keyword>
<dbReference type="EMBL" id="JBHTAJ010000012">
    <property type="protein sequence ID" value="MFC7179586.1"/>
    <property type="molecule type" value="Genomic_DNA"/>
</dbReference>
<proteinExistence type="predicted"/>
<evidence type="ECO:0000313" key="4">
    <source>
        <dbReference type="Proteomes" id="UP001596435"/>
    </source>
</evidence>
<gene>
    <name evidence="3" type="ORF">ACFQMG_08410</name>
</gene>
<organism evidence="3 4">
    <name type="scientific">Kitasatospora paranensis</name>
    <dbReference type="NCBI Taxonomy" id="258053"/>
    <lineage>
        <taxon>Bacteria</taxon>
        <taxon>Bacillati</taxon>
        <taxon>Actinomycetota</taxon>
        <taxon>Actinomycetes</taxon>
        <taxon>Kitasatosporales</taxon>
        <taxon>Streptomycetaceae</taxon>
        <taxon>Kitasatospora</taxon>
    </lineage>
</organism>
<feature type="transmembrane region" description="Helical" evidence="2">
    <location>
        <begin position="82"/>
        <end position="105"/>
    </location>
</feature>
<feature type="transmembrane region" description="Helical" evidence="2">
    <location>
        <begin position="287"/>
        <end position="307"/>
    </location>
</feature>
<name>A0ABW2FQM6_9ACTN</name>
<feature type="transmembrane region" description="Helical" evidence="2">
    <location>
        <begin position="383"/>
        <end position="404"/>
    </location>
</feature>
<keyword evidence="2" id="KW-0812">Transmembrane</keyword>
<dbReference type="RefSeq" id="WP_345706478.1">
    <property type="nucleotide sequence ID" value="NZ_BAABKV010000001.1"/>
</dbReference>
<protein>
    <submittedName>
        <fullName evidence="3">MFS transporter</fullName>
    </submittedName>
</protein>
<reference evidence="4" key="1">
    <citation type="journal article" date="2019" name="Int. J. Syst. Evol. Microbiol.">
        <title>The Global Catalogue of Microorganisms (GCM) 10K type strain sequencing project: providing services to taxonomists for standard genome sequencing and annotation.</title>
        <authorList>
            <consortium name="The Broad Institute Genomics Platform"/>
            <consortium name="The Broad Institute Genome Sequencing Center for Infectious Disease"/>
            <person name="Wu L."/>
            <person name="Ma J."/>
        </authorList>
    </citation>
    <scope>NUCLEOTIDE SEQUENCE [LARGE SCALE GENOMIC DNA]</scope>
    <source>
        <strain evidence="4">CGMCC 1.12859</strain>
    </source>
</reference>
<dbReference type="Gene3D" id="1.20.1250.20">
    <property type="entry name" value="MFS general substrate transporter like domains"/>
    <property type="match status" value="1"/>
</dbReference>